<dbReference type="OrthoDB" id="10616000at2759"/>
<dbReference type="Proteomes" id="UP000271087">
    <property type="component" value="Unassembled WGS sequence"/>
</dbReference>
<evidence type="ECO:0000313" key="3">
    <source>
        <dbReference type="WBParaSite" id="nOo.2.0.1.t10450-RA"/>
    </source>
</evidence>
<keyword evidence="2" id="KW-1185">Reference proteome</keyword>
<organism evidence="3">
    <name type="scientific">Onchocerca ochengi</name>
    <name type="common">Filarial nematode worm</name>
    <dbReference type="NCBI Taxonomy" id="42157"/>
    <lineage>
        <taxon>Eukaryota</taxon>
        <taxon>Metazoa</taxon>
        <taxon>Ecdysozoa</taxon>
        <taxon>Nematoda</taxon>
        <taxon>Chromadorea</taxon>
        <taxon>Rhabditida</taxon>
        <taxon>Spirurina</taxon>
        <taxon>Spiruromorpha</taxon>
        <taxon>Filarioidea</taxon>
        <taxon>Onchocercidae</taxon>
        <taxon>Onchocerca</taxon>
    </lineage>
</organism>
<proteinExistence type="predicted"/>
<protein>
    <submittedName>
        <fullName evidence="1 3">Uncharacterized protein</fullName>
    </submittedName>
</protein>
<dbReference type="EMBL" id="UYRW01006009">
    <property type="protein sequence ID" value="VDM94177.1"/>
    <property type="molecule type" value="Genomic_DNA"/>
</dbReference>
<evidence type="ECO:0000313" key="2">
    <source>
        <dbReference type="Proteomes" id="UP000271087"/>
    </source>
</evidence>
<gene>
    <name evidence="1" type="ORF">NOO_LOCUS10450</name>
</gene>
<dbReference type="WBParaSite" id="nOo.2.0.1.t10450-RA">
    <property type="protein sequence ID" value="nOo.2.0.1.t10450-RA"/>
    <property type="gene ID" value="nOo.2.0.1.g10450"/>
</dbReference>
<reference evidence="3" key="1">
    <citation type="submission" date="2016-06" db="UniProtKB">
        <authorList>
            <consortium name="WormBaseParasite"/>
        </authorList>
    </citation>
    <scope>IDENTIFICATION</scope>
</reference>
<reference evidence="1 2" key="2">
    <citation type="submission" date="2018-08" db="EMBL/GenBank/DDBJ databases">
        <authorList>
            <person name="Laetsch R D."/>
            <person name="Stevens L."/>
            <person name="Kumar S."/>
            <person name="Blaxter L. M."/>
        </authorList>
    </citation>
    <scope>NUCLEOTIDE SEQUENCE [LARGE SCALE GENOMIC DNA]</scope>
</reference>
<dbReference type="AlphaFoldDB" id="A0A182EQN5"/>
<name>A0A182EQN5_ONCOC</name>
<sequence length="146" mass="15926">MRQEIQADKYDNEITGLTDVMIGGPTQLKPVVSEETSKRSAAEWCGKLEERRAVKYTPLLPPSASFYHLTNERTRMGGASAPSIHRNLHCFHASCRDVDVDGVDGSMMSMSMSMPTMSNAGATDRCLTRCASLACSVLEFSSNSSI</sequence>
<accession>A0A182EQN5</accession>
<evidence type="ECO:0000313" key="1">
    <source>
        <dbReference type="EMBL" id="VDM94177.1"/>
    </source>
</evidence>